<dbReference type="CDD" id="cd00637">
    <property type="entry name" value="7tm_classA_rhodopsin-like"/>
    <property type="match status" value="1"/>
</dbReference>
<keyword evidence="13" id="KW-1185">Reference proteome</keyword>
<dbReference type="GO" id="GO:0005886">
    <property type="term" value="C:plasma membrane"/>
    <property type="evidence" value="ECO:0007669"/>
    <property type="project" value="UniProtKB-SubCell"/>
</dbReference>
<feature type="transmembrane region" description="Helical" evidence="11">
    <location>
        <begin position="35"/>
        <end position="58"/>
    </location>
</feature>
<dbReference type="SMART" id="SM01381">
    <property type="entry name" value="7TM_GPCR_Srsx"/>
    <property type="match status" value="1"/>
</dbReference>
<evidence type="ECO:0000256" key="7">
    <source>
        <dbReference type="ARBA" id="ARBA00023170"/>
    </source>
</evidence>
<dbReference type="FunCoup" id="A0A6P8I487">
    <property type="interactions" value="798"/>
</dbReference>
<dbReference type="Pfam" id="PF00001">
    <property type="entry name" value="7tm_1"/>
    <property type="match status" value="1"/>
</dbReference>
<keyword evidence="5" id="KW-0297">G-protein coupled receptor</keyword>
<keyword evidence="2" id="KW-1003">Cell membrane</keyword>
<feature type="domain" description="G-protein coupled receptors family 1 profile" evidence="12">
    <location>
        <begin position="50"/>
        <end position="280"/>
    </location>
</feature>
<feature type="transmembrane region" description="Helical" evidence="11">
    <location>
        <begin position="114"/>
        <end position="134"/>
    </location>
</feature>
<dbReference type="PANTHER" id="PTHR24246:SF27">
    <property type="entry name" value="ADENOSINE RECEPTOR, ISOFORM A"/>
    <property type="match status" value="1"/>
</dbReference>
<feature type="transmembrane region" description="Helical" evidence="11">
    <location>
        <begin position="257"/>
        <end position="282"/>
    </location>
</feature>
<evidence type="ECO:0000256" key="9">
    <source>
        <dbReference type="ARBA" id="ARBA00023224"/>
    </source>
</evidence>
<feature type="transmembrane region" description="Helical" evidence="11">
    <location>
        <begin position="182"/>
        <end position="206"/>
    </location>
</feature>
<dbReference type="InterPro" id="IPR000276">
    <property type="entry name" value="GPCR_Rhodpsn"/>
</dbReference>
<feature type="transmembrane region" description="Helical" evidence="11">
    <location>
        <begin position="70"/>
        <end position="94"/>
    </location>
</feature>
<evidence type="ECO:0000256" key="2">
    <source>
        <dbReference type="ARBA" id="ARBA00022475"/>
    </source>
</evidence>
<evidence type="ECO:0000259" key="12">
    <source>
        <dbReference type="PROSITE" id="PS50262"/>
    </source>
</evidence>
<evidence type="ECO:0000256" key="6">
    <source>
        <dbReference type="ARBA" id="ARBA00023136"/>
    </source>
</evidence>
<dbReference type="InParanoid" id="A0A6P8I487"/>
<evidence type="ECO:0000256" key="4">
    <source>
        <dbReference type="ARBA" id="ARBA00022989"/>
    </source>
</evidence>
<keyword evidence="8" id="KW-0325">Glycoprotein</keyword>
<dbReference type="KEGG" id="aten:116298398"/>
<name>A0A6P8I487_ACTTE</name>
<proteinExistence type="predicted"/>
<evidence type="ECO:0000256" key="11">
    <source>
        <dbReference type="SAM" id="Phobius"/>
    </source>
</evidence>
<evidence type="ECO:0000256" key="8">
    <source>
        <dbReference type="ARBA" id="ARBA00023180"/>
    </source>
</evidence>
<evidence type="ECO:0000256" key="5">
    <source>
        <dbReference type="ARBA" id="ARBA00023040"/>
    </source>
</evidence>
<evidence type="ECO:0000256" key="1">
    <source>
        <dbReference type="ARBA" id="ARBA00004651"/>
    </source>
</evidence>
<evidence type="ECO:0000313" key="14">
    <source>
        <dbReference type="RefSeq" id="XP_031562693.1"/>
    </source>
</evidence>
<dbReference type="PROSITE" id="PS50262">
    <property type="entry name" value="G_PROTEIN_RECEP_F1_2"/>
    <property type="match status" value="1"/>
</dbReference>
<keyword evidence="4 11" id="KW-1133">Transmembrane helix</keyword>
<sequence length="356" mass="40357">MNQTNNQSSNTTSIRPKIPSGSAITIHLQYHEAQLWVSLFVLEGLLIITANCLSLLIFTGKKYRKNKSNLLLANLAVSDLLVGCLATPLQVYSVGSRWFWKFELPIALNVPLDMFTGFLSLFSLTIIGLERFFATWYPFSYKAMKAFVYVIIIFVTWFLAALVPCAVYLVPHDVLPKSSVNYIISFLLCLSVFLILFSYTAIGIKMSLQNISQDQRQKRQKRMIKTLILVTVLSLVSWLPFQVIILVFYFYKGKLSFPYLVIVATKFLQFGNSFVNSIVYYLRMSGFRGDLRRIVCSKIPIMPCSLRNKERMEEGGANNDQAESRGNENGERKCNNLASTCTADTNLAVSTEETKL</sequence>
<feature type="transmembrane region" description="Helical" evidence="11">
    <location>
        <begin position="146"/>
        <end position="170"/>
    </location>
</feature>
<reference evidence="14" key="1">
    <citation type="submission" date="2025-08" db="UniProtKB">
        <authorList>
            <consortium name="RefSeq"/>
        </authorList>
    </citation>
    <scope>IDENTIFICATION</scope>
    <source>
        <tissue evidence="14">Tentacle</tissue>
    </source>
</reference>
<dbReference type="AlphaFoldDB" id="A0A6P8I487"/>
<dbReference type="OrthoDB" id="5974277at2759"/>
<dbReference type="InterPro" id="IPR017452">
    <property type="entry name" value="GPCR_Rhodpsn_7TM"/>
</dbReference>
<dbReference type="GeneID" id="116298398"/>
<accession>A0A6P8I487</accession>
<dbReference type="GO" id="GO:0004930">
    <property type="term" value="F:G protein-coupled receptor activity"/>
    <property type="evidence" value="ECO:0007669"/>
    <property type="project" value="UniProtKB-KW"/>
</dbReference>
<protein>
    <submittedName>
        <fullName evidence="14">Prolactin-releasing peptide receptor-like</fullName>
    </submittedName>
</protein>
<dbReference type="PRINTS" id="PR00237">
    <property type="entry name" value="GPCRRHODOPSN"/>
</dbReference>
<feature type="region of interest" description="Disordered" evidence="10">
    <location>
        <begin position="312"/>
        <end position="331"/>
    </location>
</feature>
<dbReference type="Gene3D" id="1.20.1070.10">
    <property type="entry name" value="Rhodopsin 7-helix transmembrane proteins"/>
    <property type="match status" value="1"/>
</dbReference>
<dbReference type="PANTHER" id="PTHR24246">
    <property type="entry name" value="OLFACTORY RECEPTOR AND ADENOSINE RECEPTOR"/>
    <property type="match status" value="1"/>
</dbReference>
<keyword evidence="7" id="KW-0675">Receptor</keyword>
<feature type="transmembrane region" description="Helical" evidence="11">
    <location>
        <begin position="227"/>
        <end position="251"/>
    </location>
</feature>
<evidence type="ECO:0000313" key="13">
    <source>
        <dbReference type="Proteomes" id="UP000515163"/>
    </source>
</evidence>
<comment type="subcellular location">
    <subcellularLocation>
        <location evidence="1">Cell membrane</location>
        <topology evidence="1">Multi-pass membrane protein</topology>
    </subcellularLocation>
</comment>
<gene>
    <name evidence="14" type="primary">LOC116298398</name>
</gene>
<keyword evidence="3 11" id="KW-0812">Transmembrane</keyword>
<dbReference type="SUPFAM" id="SSF81321">
    <property type="entry name" value="Family A G protein-coupled receptor-like"/>
    <property type="match status" value="1"/>
</dbReference>
<evidence type="ECO:0000256" key="3">
    <source>
        <dbReference type="ARBA" id="ARBA00022692"/>
    </source>
</evidence>
<organism evidence="13 14">
    <name type="scientific">Actinia tenebrosa</name>
    <name type="common">Australian red waratah sea anemone</name>
    <dbReference type="NCBI Taxonomy" id="6105"/>
    <lineage>
        <taxon>Eukaryota</taxon>
        <taxon>Metazoa</taxon>
        <taxon>Cnidaria</taxon>
        <taxon>Anthozoa</taxon>
        <taxon>Hexacorallia</taxon>
        <taxon>Actiniaria</taxon>
        <taxon>Actiniidae</taxon>
        <taxon>Actinia</taxon>
    </lineage>
</organism>
<evidence type="ECO:0000256" key="10">
    <source>
        <dbReference type="SAM" id="MobiDB-lite"/>
    </source>
</evidence>
<dbReference type="RefSeq" id="XP_031562693.1">
    <property type="nucleotide sequence ID" value="XM_031706833.1"/>
</dbReference>
<feature type="compositionally biased region" description="Basic and acidic residues" evidence="10">
    <location>
        <begin position="322"/>
        <end position="331"/>
    </location>
</feature>
<dbReference type="Proteomes" id="UP000515163">
    <property type="component" value="Unplaced"/>
</dbReference>
<keyword evidence="9" id="KW-0807">Transducer</keyword>
<keyword evidence="6 11" id="KW-0472">Membrane</keyword>